<dbReference type="InterPro" id="IPR016621">
    <property type="entry name" value="UCP014543"/>
</dbReference>
<evidence type="ECO:0000313" key="2">
    <source>
        <dbReference type="Proteomes" id="UP000029692"/>
    </source>
</evidence>
<keyword evidence="2" id="KW-1185">Reference proteome</keyword>
<dbReference type="OrthoDB" id="370808at2"/>
<evidence type="ECO:0000313" key="1">
    <source>
        <dbReference type="EMBL" id="KGE73816.1"/>
    </source>
</evidence>
<dbReference type="EMBL" id="JNUP01000003">
    <property type="protein sequence ID" value="KGE73816.1"/>
    <property type="molecule type" value="Genomic_DNA"/>
</dbReference>
<dbReference type="AlphaFoldDB" id="A0A098R263"/>
<protein>
    <recommendedName>
        <fullName evidence="3">DUF3783 domain-containing protein</fullName>
    </recommendedName>
</protein>
<accession>A0A098R263</accession>
<dbReference type="Pfam" id="PF12646">
    <property type="entry name" value="DUF3783"/>
    <property type="match status" value="1"/>
</dbReference>
<dbReference type="RefSeq" id="WP_052078313.1">
    <property type="nucleotide sequence ID" value="NZ_JNUP01000003.1"/>
</dbReference>
<dbReference type="Proteomes" id="UP000029692">
    <property type="component" value="Unassembled WGS sequence"/>
</dbReference>
<evidence type="ECO:0008006" key="3">
    <source>
        <dbReference type="Google" id="ProtNLM"/>
    </source>
</evidence>
<gene>
    <name evidence="1" type="ORF">DC28_00940</name>
</gene>
<dbReference type="eggNOG" id="ENOG502ZQGJ">
    <property type="taxonomic scope" value="Bacteria"/>
</dbReference>
<reference evidence="1 2" key="1">
    <citation type="submission" date="2014-05" db="EMBL/GenBank/DDBJ databases">
        <title>De novo Genome Sequence of Spirocheata sp.</title>
        <authorList>
            <person name="Shivani Y."/>
            <person name="Subhash Y."/>
            <person name="Tushar L."/>
            <person name="Sasikala C."/>
            <person name="Ramana C.V."/>
        </authorList>
    </citation>
    <scope>NUCLEOTIDE SEQUENCE [LARGE SCALE GENOMIC DNA]</scope>
    <source>
        <strain evidence="1 2">JC230</strain>
    </source>
</reference>
<organism evidence="1 2">
    <name type="scientific">Spirochaeta lutea</name>
    <dbReference type="NCBI Taxonomy" id="1480694"/>
    <lineage>
        <taxon>Bacteria</taxon>
        <taxon>Pseudomonadati</taxon>
        <taxon>Spirochaetota</taxon>
        <taxon>Spirochaetia</taxon>
        <taxon>Spirochaetales</taxon>
        <taxon>Spirochaetaceae</taxon>
        <taxon>Spirochaeta</taxon>
    </lineage>
</organism>
<comment type="caution">
    <text evidence="1">The sequence shown here is derived from an EMBL/GenBank/DDBJ whole genome shotgun (WGS) entry which is preliminary data.</text>
</comment>
<name>A0A098R263_9SPIO</name>
<sequence length="77" mass="8844">MEERHPYLDNKVVILNGFSNEEIVSIMKAVRATFDPPADLIFAKTTPNSLEMKLKELIVDMSEDHEYLKKNPPQKKG</sequence>
<proteinExistence type="predicted"/>